<dbReference type="EMBL" id="OC862951">
    <property type="protein sequence ID" value="CAD7630655.1"/>
    <property type="molecule type" value="Genomic_DNA"/>
</dbReference>
<dbReference type="PANTHER" id="PTHR23421">
    <property type="entry name" value="BETA-GALACTOSIDASE RELATED"/>
    <property type="match status" value="1"/>
</dbReference>
<dbReference type="EMBL" id="CAJPIZ010008376">
    <property type="protein sequence ID" value="CAG2111085.1"/>
    <property type="molecule type" value="Genomic_DNA"/>
</dbReference>
<keyword evidence="5" id="KW-1185">Reference proteome</keyword>
<evidence type="ECO:0000256" key="2">
    <source>
        <dbReference type="SAM" id="SignalP"/>
    </source>
</evidence>
<dbReference type="InterPro" id="IPR017853">
    <property type="entry name" value="GH"/>
</dbReference>
<sequence>MNSLLILIFLVSTLIYSTIGSVGQFTIDSNTNQFIKDGQPFRYVSGALHYFKVPAVLWLDRMVKYKMAGLNVIQTYF</sequence>
<protein>
    <recommendedName>
        <fullName evidence="3">Glycoside hydrolase 35 catalytic domain-containing protein</fullName>
    </recommendedName>
</protein>
<dbReference type="PRINTS" id="PR00742">
    <property type="entry name" value="GLHYDRLASE35"/>
</dbReference>
<dbReference type="Pfam" id="PF01301">
    <property type="entry name" value="Glyco_hydro_35"/>
    <property type="match status" value="1"/>
</dbReference>
<feature type="chain" id="PRO_5035680688" description="Glycoside hydrolase 35 catalytic domain-containing protein" evidence="2">
    <location>
        <begin position="21"/>
        <end position="77"/>
    </location>
</feature>
<dbReference type="InterPro" id="IPR001944">
    <property type="entry name" value="Glycoside_Hdrlase_35"/>
</dbReference>
<evidence type="ECO:0000313" key="4">
    <source>
        <dbReference type="EMBL" id="CAD7630655.1"/>
    </source>
</evidence>
<gene>
    <name evidence="4" type="ORF">OSB1V03_LOCUS11067</name>
</gene>
<dbReference type="Gene3D" id="3.20.20.80">
    <property type="entry name" value="Glycosidases"/>
    <property type="match status" value="1"/>
</dbReference>
<dbReference type="InterPro" id="IPR031330">
    <property type="entry name" value="Gly_Hdrlase_35_cat"/>
</dbReference>
<dbReference type="Proteomes" id="UP000759131">
    <property type="component" value="Unassembled WGS sequence"/>
</dbReference>
<feature type="domain" description="Glycoside hydrolase 35 catalytic" evidence="3">
    <location>
        <begin position="33"/>
        <end position="76"/>
    </location>
</feature>
<comment type="similarity">
    <text evidence="1">Belongs to the glycosyl hydrolase 35 family.</text>
</comment>
<dbReference type="OrthoDB" id="1657402at2759"/>
<accession>A0A7R9Q3A8</accession>
<evidence type="ECO:0000256" key="1">
    <source>
        <dbReference type="ARBA" id="ARBA00009809"/>
    </source>
</evidence>
<dbReference type="GO" id="GO:0005975">
    <property type="term" value="P:carbohydrate metabolic process"/>
    <property type="evidence" value="ECO:0007669"/>
    <property type="project" value="InterPro"/>
</dbReference>
<proteinExistence type="inferred from homology"/>
<dbReference type="AlphaFoldDB" id="A0A7R9Q3A8"/>
<keyword evidence="2" id="KW-0732">Signal</keyword>
<dbReference type="GO" id="GO:0004553">
    <property type="term" value="F:hydrolase activity, hydrolyzing O-glycosyl compounds"/>
    <property type="evidence" value="ECO:0007669"/>
    <property type="project" value="InterPro"/>
</dbReference>
<feature type="non-terminal residue" evidence="4">
    <location>
        <position position="1"/>
    </location>
</feature>
<evidence type="ECO:0000313" key="5">
    <source>
        <dbReference type="Proteomes" id="UP000759131"/>
    </source>
</evidence>
<name>A0A7R9Q3A8_9ACAR</name>
<evidence type="ECO:0000259" key="3">
    <source>
        <dbReference type="Pfam" id="PF01301"/>
    </source>
</evidence>
<organism evidence="4">
    <name type="scientific">Medioppia subpectinata</name>
    <dbReference type="NCBI Taxonomy" id="1979941"/>
    <lineage>
        <taxon>Eukaryota</taxon>
        <taxon>Metazoa</taxon>
        <taxon>Ecdysozoa</taxon>
        <taxon>Arthropoda</taxon>
        <taxon>Chelicerata</taxon>
        <taxon>Arachnida</taxon>
        <taxon>Acari</taxon>
        <taxon>Acariformes</taxon>
        <taxon>Sarcoptiformes</taxon>
        <taxon>Oribatida</taxon>
        <taxon>Brachypylina</taxon>
        <taxon>Oppioidea</taxon>
        <taxon>Oppiidae</taxon>
        <taxon>Medioppia</taxon>
    </lineage>
</organism>
<feature type="signal peptide" evidence="2">
    <location>
        <begin position="1"/>
        <end position="20"/>
    </location>
</feature>
<reference evidence="4" key="1">
    <citation type="submission" date="2020-11" db="EMBL/GenBank/DDBJ databases">
        <authorList>
            <person name="Tran Van P."/>
        </authorList>
    </citation>
    <scope>NUCLEOTIDE SEQUENCE</scope>
</reference>
<dbReference type="SUPFAM" id="SSF51445">
    <property type="entry name" value="(Trans)glycosidases"/>
    <property type="match status" value="1"/>
</dbReference>